<feature type="transmembrane region" description="Helical" evidence="6">
    <location>
        <begin position="185"/>
        <end position="203"/>
    </location>
</feature>
<keyword evidence="4 6" id="KW-1133">Transmembrane helix</keyword>
<organism evidence="8 10">
    <name type="scientific">Alkalihalobacillus alcalophilus ATCC 27647 = CGMCC 1.3604</name>
    <dbReference type="NCBI Taxonomy" id="1218173"/>
    <lineage>
        <taxon>Bacteria</taxon>
        <taxon>Bacillati</taxon>
        <taxon>Bacillota</taxon>
        <taxon>Bacilli</taxon>
        <taxon>Bacillales</taxon>
        <taxon>Bacillaceae</taxon>
        <taxon>Alkalihalobacillus</taxon>
    </lineage>
</organism>
<evidence type="ECO:0000313" key="10">
    <source>
        <dbReference type="Proteomes" id="UP000002754"/>
    </source>
</evidence>
<dbReference type="InterPro" id="IPR015414">
    <property type="entry name" value="TMEM64"/>
</dbReference>
<keyword evidence="5 6" id="KW-0472">Membrane</keyword>
<name>A0A094WPJ8_ALKAL</name>
<dbReference type="OrthoDB" id="9812980at2"/>
<proteinExistence type="inferred from homology"/>
<dbReference type="EMBL" id="ALPT02000018">
    <property type="protein sequence ID" value="KGA97943.1"/>
    <property type="molecule type" value="Genomic_DNA"/>
</dbReference>
<comment type="caution">
    <text evidence="8">The sequence shown here is derived from an EMBL/GenBank/DDBJ whole genome shotgun (WGS) entry which is preliminary data.</text>
</comment>
<feature type="transmembrane region" description="Helical" evidence="6">
    <location>
        <begin position="79"/>
        <end position="104"/>
    </location>
</feature>
<keyword evidence="10" id="KW-1185">Reference proteome</keyword>
<evidence type="ECO:0000313" key="9">
    <source>
        <dbReference type="EMBL" id="THG92346.1"/>
    </source>
</evidence>
<evidence type="ECO:0000256" key="1">
    <source>
        <dbReference type="ARBA" id="ARBA00004651"/>
    </source>
</evidence>
<feature type="transmembrane region" description="Helical" evidence="6">
    <location>
        <begin position="124"/>
        <end position="144"/>
    </location>
</feature>
<evidence type="ECO:0000313" key="11">
    <source>
        <dbReference type="Proteomes" id="UP000297014"/>
    </source>
</evidence>
<evidence type="ECO:0000256" key="4">
    <source>
        <dbReference type="ARBA" id="ARBA00022989"/>
    </source>
</evidence>
<dbReference type="Proteomes" id="UP000297014">
    <property type="component" value="Unassembled WGS sequence"/>
</dbReference>
<keyword evidence="3 6" id="KW-0812">Transmembrane</keyword>
<dbReference type="GO" id="GO:0005886">
    <property type="term" value="C:plasma membrane"/>
    <property type="evidence" value="ECO:0007669"/>
    <property type="project" value="UniProtKB-SubCell"/>
</dbReference>
<evidence type="ECO:0000256" key="3">
    <source>
        <dbReference type="ARBA" id="ARBA00022692"/>
    </source>
</evidence>
<evidence type="ECO:0000259" key="7">
    <source>
        <dbReference type="Pfam" id="PF09335"/>
    </source>
</evidence>
<evidence type="ECO:0000313" key="8">
    <source>
        <dbReference type="EMBL" id="KGA97943.1"/>
    </source>
</evidence>
<feature type="domain" description="VTT" evidence="7">
    <location>
        <begin position="63"/>
        <end position="173"/>
    </location>
</feature>
<protein>
    <recommendedName>
        <fullName evidence="6">TVP38/TMEM64 family membrane protein</fullName>
    </recommendedName>
</protein>
<comment type="similarity">
    <text evidence="6">Belongs to the TVP38/TMEM64 family.</text>
</comment>
<dbReference type="Pfam" id="PF09335">
    <property type="entry name" value="VTT_dom"/>
    <property type="match status" value="1"/>
</dbReference>
<evidence type="ECO:0000256" key="2">
    <source>
        <dbReference type="ARBA" id="ARBA00022475"/>
    </source>
</evidence>
<dbReference type="InterPro" id="IPR032816">
    <property type="entry name" value="VTT_dom"/>
</dbReference>
<dbReference type="STRING" id="1218173.BALCAV_0207205"/>
<evidence type="ECO:0000256" key="5">
    <source>
        <dbReference type="ARBA" id="ARBA00023136"/>
    </source>
</evidence>
<dbReference type="PANTHER" id="PTHR12677:SF59">
    <property type="entry name" value="GOLGI APPARATUS MEMBRANE PROTEIN TVP38-RELATED"/>
    <property type="match status" value="1"/>
</dbReference>
<keyword evidence="2 6" id="KW-1003">Cell membrane</keyword>
<gene>
    <name evidence="9" type="ORF">AJ85_12975</name>
    <name evidence="8" type="ORF">BALCAV_0207205</name>
</gene>
<accession>A0A094WPJ8</accession>
<reference evidence="8 10" key="1">
    <citation type="journal article" date="2014" name="Genome Announc.">
        <title>Draft Genome Sequence of Bacillus alcalophilus AV1934, a Classic Alkaliphile Isolated from Human Feces in 1934.</title>
        <authorList>
            <person name="Attie O."/>
            <person name="Jayaprakash A."/>
            <person name="Shah H."/>
            <person name="Paulsen I.T."/>
            <person name="Morino M."/>
            <person name="Takahashi Y."/>
            <person name="Narumi I."/>
            <person name="Sachidanandam R."/>
            <person name="Satoh K."/>
            <person name="Ito M."/>
            <person name="Krulwich T.A."/>
        </authorList>
    </citation>
    <scope>NUCLEOTIDE SEQUENCE [LARGE SCALE GENOMIC DNA]</scope>
    <source>
        <strain evidence="8 10">AV1934</strain>
    </source>
</reference>
<dbReference type="RefSeq" id="WP_003322320.1">
    <property type="nucleotide sequence ID" value="NZ_ALPT02000018.1"/>
</dbReference>
<dbReference type="eggNOG" id="COG0398">
    <property type="taxonomic scope" value="Bacteria"/>
</dbReference>
<evidence type="ECO:0000256" key="6">
    <source>
        <dbReference type="RuleBase" id="RU366058"/>
    </source>
</evidence>
<sequence length="212" mass="24529">MKVLLFLVTLLIFKILIFSQNDWFLYLKAGEWIELKRLIGNELIIVLLITMGLMIMQNLFSFLPFLVLTMFNIWLFGFFYGYLWSLAGNIIGSVIVFYIARYFSQGKIFKHNHLKIKKTIEENGFLVILVSRITPVIPSSIINISCGMSNIKTKDYVLSTMFGHAIFVFVLSILSIGLISFEEQYIVYLFLFLIVVGITALKIKRKVSWLNV</sequence>
<comment type="subcellular location">
    <subcellularLocation>
        <location evidence="1 6">Cell membrane</location>
        <topology evidence="1 6">Multi-pass membrane protein</topology>
    </subcellularLocation>
</comment>
<reference evidence="9 11" key="2">
    <citation type="submission" date="2014-01" db="EMBL/GenBank/DDBJ databases">
        <title>Draft genome sequencing of Bacillus alcalophilus CGMCC 1.3604.</title>
        <authorList>
            <person name="Yang J."/>
            <person name="Diao L."/>
            <person name="Yang S."/>
        </authorList>
    </citation>
    <scope>NUCLEOTIDE SEQUENCE [LARGE SCALE GENOMIC DNA]</scope>
    <source>
        <strain evidence="9 11">CGMCC 1.3604</strain>
    </source>
</reference>
<dbReference type="AlphaFoldDB" id="A0A094WPJ8"/>
<dbReference type="Proteomes" id="UP000002754">
    <property type="component" value="Unassembled WGS sequence"/>
</dbReference>
<feature type="transmembrane region" description="Helical" evidence="6">
    <location>
        <begin position="43"/>
        <end position="67"/>
    </location>
</feature>
<dbReference type="EMBL" id="JALP01000004">
    <property type="protein sequence ID" value="THG92346.1"/>
    <property type="molecule type" value="Genomic_DNA"/>
</dbReference>
<feature type="transmembrane region" description="Helical" evidence="6">
    <location>
        <begin position="156"/>
        <end position="179"/>
    </location>
</feature>
<dbReference type="PANTHER" id="PTHR12677">
    <property type="entry name" value="GOLGI APPARATUS MEMBRANE PROTEIN TVP38-RELATED"/>
    <property type="match status" value="1"/>
</dbReference>